<keyword evidence="3" id="KW-1185">Reference proteome</keyword>
<evidence type="ECO:0000256" key="1">
    <source>
        <dbReference type="SAM" id="MobiDB-lite"/>
    </source>
</evidence>
<dbReference type="Proteomes" id="UP000646579">
    <property type="component" value="Unassembled WGS sequence"/>
</dbReference>
<feature type="region of interest" description="Disordered" evidence="1">
    <location>
        <begin position="77"/>
        <end position="109"/>
    </location>
</feature>
<feature type="compositionally biased region" description="Pro residues" evidence="1">
    <location>
        <begin position="80"/>
        <end position="89"/>
    </location>
</feature>
<dbReference type="RefSeq" id="WP_189426032.1">
    <property type="nucleotide sequence ID" value="NZ_BMZE01000002.1"/>
</dbReference>
<evidence type="ECO:0000313" key="3">
    <source>
        <dbReference type="Proteomes" id="UP000646579"/>
    </source>
</evidence>
<organism evidence="2 3">
    <name type="scientific">Devosia pacifica</name>
    <dbReference type="NCBI Taxonomy" id="1335967"/>
    <lineage>
        <taxon>Bacteria</taxon>
        <taxon>Pseudomonadati</taxon>
        <taxon>Pseudomonadota</taxon>
        <taxon>Alphaproteobacteria</taxon>
        <taxon>Hyphomicrobiales</taxon>
        <taxon>Devosiaceae</taxon>
        <taxon>Devosia</taxon>
    </lineage>
</organism>
<gene>
    <name evidence="2" type="ORF">GCM10007989_25390</name>
</gene>
<dbReference type="AlphaFoldDB" id="A0A918VVK6"/>
<proteinExistence type="predicted"/>
<protein>
    <submittedName>
        <fullName evidence="2">Uncharacterized protein</fullName>
    </submittedName>
</protein>
<name>A0A918VVK6_9HYPH</name>
<dbReference type="EMBL" id="BMZE01000002">
    <property type="protein sequence ID" value="GHA28268.1"/>
    <property type="molecule type" value="Genomic_DNA"/>
</dbReference>
<reference evidence="2" key="1">
    <citation type="journal article" date="2014" name="Int. J. Syst. Evol. Microbiol.">
        <title>Complete genome sequence of Corynebacterium casei LMG S-19264T (=DSM 44701T), isolated from a smear-ripened cheese.</title>
        <authorList>
            <consortium name="US DOE Joint Genome Institute (JGI-PGF)"/>
            <person name="Walter F."/>
            <person name="Albersmeier A."/>
            <person name="Kalinowski J."/>
            <person name="Ruckert C."/>
        </authorList>
    </citation>
    <scope>NUCLEOTIDE SEQUENCE</scope>
    <source>
        <strain evidence="2">KCTC 32437</strain>
    </source>
</reference>
<accession>A0A918VVK6</accession>
<evidence type="ECO:0000313" key="2">
    <source>
        <dbReference type="EMBL" id="GHA28268.1"/>
    </source>
</evidence>
<sequence>MHRSKPQLIVDYPFVVCRIKCRMCVRRGQYRLARLAQKYGADTSLAHMLHLLTIDCPWNTDRRKPQKYAKGCGAFLPDIEGPPRPPDLPPALGGLVPIEGGKKAAGGKG</sequence>
<reference evidence="2" key="2">
    <citation type="submission" date="2020-09" db="EMBL/GenBank/DDBJ databases">
        <authorList>
            <person name="Sun Q."/>
            <person name="Kim S."/>
        </authorList>
    </citation>
    <scope>NUCLEOTIDE SEQUENCE</scope>
    <source>
        <strain evidence="2">KCTC 32437</strain>
    </source>
</reference>
<comment type="caution">
    <text evidence="2">The sequence shown here is derived from an EMBL/GenBank/DDBJ whole genome shotgun (WGS) entry which is preliminary data.</text>
</comment>